<protein>
    <submittedName>
        <fullName evidence="1">Uncharacterized protein</fullName>
    </submittedName>
</protein>
<dbReference type="EMBL" id="MJEH01000008">
    <property type="protein sequence ID" value="OEH93828.1"/>
    <property type="molecule type" value="Genomic_DNA"/>
</dbReference>
<accession>A0A1E5LIE6</accession>
<dbReference type="AlphaFoldDB" id="A0A1E5LIE6"/>
<keyword evidence="2" id="KW-1185">Reference proteome</keyword>
<evidence type="ECO:0000313" key="1">
    <source>
        <dbReference type="EMBL" id="OEH93828.1"/>
    </source>
</evidence>
<evidence type="ECO:0000313" key="2">
    <source>
        <dbReference type="Proteomes" id="UP000095209"/>
    </source>
</evidence>
<comment type="caution">
    <text evidence="1">The sequence shown here is derived from an EMBL/GenBank/DDBJ whole genome shotgun (WGS) entry which is preliminary data.</text>
</comment>
<reference evidence="1 2" key="1">
    <citation type="submission" date="2016-08" db="EMBL/GenBank/DDBJ databases">
        <title>Genome of Bacillus solimangrovi GH2-4.</title>
        <authorList>
            <person name="Lim S."/>
            <person name="Kim B.-C."/>
        </authorList>
    </citation>
    <scope>NUCLEOTIDE SEQUENCE [LARGE SCALE GENOMIC DNA]</scope>
    <source>
        <strain evidence="1 2">GH2-4</strain>
    </source>
</reference>
<sequence length="91" mass="10399">MNQPLETGYPSEILGNVYIFPEGEALRFYNISGNTISWIEIKDDFLVCTWQAHFKDDLSGSLETFLKMNIINEVGQAPVINNDMLLYSHNI</sequence>
<gene>
    <name evidence="1" type="ORF">BFG57_10930</name>
</gene>
<proteinExistence type="predicted"/>
<name>A0A1E5LIE6_9BACI</name>
<organism evidence="1 2">
    <name type="scientific">Bacillus solimangrovi</name>
    <dbReference type="NCBI Taxonomy" id="1305675"/>
    <lineage>
        <taxon>Bacteria</taxon>
        <taxon>Bacillati</taxon>
        <taxon>Bacillota</taxon>
        <taxon>Bacilli</taxon>
        <taxon>Bacillales</taxon>
        <taxon>Bacillaceae</taxon>
        <taxon>Bacillus</taxon>
    </lineage>
</organism>
<dbReference type="RefSeq" id="WP_069716119.1">
    <property type="nucleotide sequence ID" value="NZ_MJEH01000008.1"/>
</dbReference>
<dbReference type="OrthoDB" id="2005648at2"/>
<dbReference type="Proteomes" id="UP000095209">
    <property type="component" value="Unassembled WGS sequence"/>
</dbReference>